<dbReference type="RefSeq" id="WP_224040413.1">
    <property type="nucleotide sequence ID" value="NZ_CAJZAH010000001.1"/>
</dbReference>
<evidence type="ECO:0000256" key="2">
    <source>
        <dbReference type="SAM" id="SignalP"/>
    </source>
</evidence>
<dbReference type="Proteomes" id="UP000721236">
    <property type="component" value="Unassembled WGS sequence"/>
</dbReference>
<dbReference type="EMBL" id="CAJZAH010000001">
    <property type="protein sequence ID" value="CAG9168890.1"/>
    <property type="molecule type" value="Genomic_DNA"/>
</dbReference>
<evidence type="ECO:0000313" key="3">
    <source>
        <dbReference type="EMBL" id="CAG9168890.1"/>
    </source>
</evidence>
<sequence>MNTPATIRAGVRPAARARLRTGAALALIAAAWPLAAAAQSDYPNKPVKVVVAFSAGGTTDILARSVGNALSQRFKQSFVIDNRPGAGGNIGTEMVVRSPADGYTLIINSVGPIAVNQSLYRKLGYDPLKDLVPVVQIADVPNVLVVHPSLPAKTMEEFIAYAKANAGKLNYSSTGVGTSSHLASFMLSQRIGADAIHIPYKGADALNDLVAGRVQFMFATIPSVIAHIKSGKLRAIAVSSPRRSRSMPDVPTVAEKGFPGFEAGSWFGVFAPKGTPQPIIMTLNKAVNEALPGLQEQMIREGADPIGGTPEQFGKFTQKEYAKWKVVVRESGASVE</sequence>
<dbReference type="Pfam" id="PF03401">
    <property type="entry name" value="TctC"/>
    <property type="match status" value="1"/>
</dbReference>
<evidence type="ECO:0000313" key="4">
    <source>
        <dbReference type="Proteomes" id="UP000721236"/>
    </source>
</evidence>
<gene>
    <name evidence="3" type="ORF">LMG21510_01279</name>
</gene>
<reference evidence="3 4" key="1">
    <citation type="submission" date="2021-08" db="EMBL/GenBank/DDBJ databases">
        <authorList>
            <person name="Peeters C."/>
        </authorList>
    </citation>
    <scope>NUCLEOTIDE SEQUENCE [LARGE SCALE GENOMIC DNA]</scope>
    <source>
        <strain evidence="3 4">LMG 21510</strain>
    </source>
</reference>
<protein>
    <recommendedName>
        <fullName evidence="5">Tripartite tricarboxylate transporter substrate binding protein</fullName>
    </recommendedName>
</protein>
<dbReference type="InterPro" id="IPR042100">
    <property type="entry name" value="Bug_dom1"/>
</dbReference>
<dbReference type="PANTHER" id="PTHR42928:SF5">
    <property type="entry name" value="BLR1237 PROTEIN"/>
    <property type="match status" value="1"/>
</dbReference>
<dbReference type="PIRSF" id="PIRSF017082">
    <property type="entry name" value="YflP"/>
    <property type="match status" value="1"/>
</dbReference>
<feature type="signal peptide" evidence="2">
    <location>
        <begin position="1"/>
        <end position="38"/>
    </location>
</feature>
<keyword evidence="4" id="KW-1185">Reference proteome</keyword>
<accession>A0ABM8WNU8</accession>
<evidence type="ECO:0008006" key="5">
    <source>
        <dbReference type="Google" id="ProtNLM"/>
    </source>
</evidence>
<proteinExistence type="inferred from homology"/>
<evidence type="ECO:0000256" key="1">
    <source>
        <dbReference type="ARBA" id="ARBA00006987"/>
    </source>
</evidence>
<comment type="similarity">
    <text evidence="1">Belongs to the UPF0065 (bug) family.</text>
</comment>
<keyword evidence="2" id="KW-0732">Signal</keyword>
<dbReference type="Gene3D" id="3.40.190.150">
    <property type="entry name" value="Bordetella uptake gene, domain 1"/>
    <property type="match status" value="1"/>
</dbReference>
<dbReference type="SUPFAM" id="SSF53850">
    <property type="entry name" value="Periplasmic binding protein-like II"/>
    <property type="match status" value="1"/>
</dbReference>
<dbReference type="PANTHER" id="PTHR42928">
    <property type="entry name" value="TRICARBOXYLATE-BINDING PROTEIN"/>
    <property type="match status" value="1"/>
</dbReference>
<dbReference type="InterPro" id="IPR005064">
    <property type="entry name" value="BUG"/>
</dbReference>
<name>A0ABM8WNU8_9BURK</name>
<dbReference type="Gene3D" id="3.40.190.10">
    <property type="entry name" value="Periplasmic binding protein-like II"/>
    <property type="match status" value="1"/>
</dbReference>
<dbReference type="CDD" id="cd13578">
    <property type="entry name" value="PBP2_Bug27"/>
    <property type="match status" value="1"/>
</dbReference>
<feature type="chain" id="PRO_5045863672" description="Tripartite tricarboxylate transporter substrate binding protein" evidence="2">
    <location>
        <begin position="39"/>
        <end position="336"/>
    </location>
</feature>
<organism evidence="3 4">
    <name type="scientific">Cupriavidus respiraculi</name>
    <dbReference type="NCBI Taxonomy" id="195930"/>
    <lineage>
        <taxon>Bacteria</taxon>
        <taxon>Pseudomonadati</taxon>
        <taxon>Pseudomonadota</taxon>
        <taxon>Betaproteobacteria</taxon>
        <taxon>Burkholderiales</taxon>
        <taxon>Burkholderiaceae</taxon>
        <taxon>Cupriavidus</taxon>
    </lineage>
</organism>
<comment type="caution">
    <text evidence="3">The sequence shown here is derived from an EMBL/GenBank/DDBJ whole genome shotgun (WGS) entry which is preliminary data.</text>
</comment>